<proteinExistence type="predicted"/>
<accession>A0A8T1HA41</accession>
<protein>
    <submittedName>
        <fullName evidence="2">Uncharacterized protein</fullName>
    </submittedName>
</protein>
<dbReference type="VEuPathDB" id="FungiDB:PC110_g10702"/>
<evidence type="ECO:0000313" key="1">
    <source>
        <dbReference type="EMBL" id="KAG2894125.1"/>
    </source>
</evidence>
<reference evidence="2" key="1">
    <citation type="submission" date="2018-05" db="EMBL/GenBank/DDBJ databases">
        <title>Effector identification in a new, highly contiguous assembly of the strawberry crown rot pathogen Phytophthora cactorum.</title>
        <authorList>
            <person name="Armitage A.D."/>
            <person name="Nellist C.F."/>
            <person name="Bates H."/>
            <person name="Vickerstaff R.J."/>
            <person name="Harrison R.J."/>
        </authorList>
    </citation>
    <scope>NUCLEOTIDE SEQUENCE</scope>
    <source>
        <strain evidence="1">4040</strain>
        <strain evidence="2">P421</strain>
    </source>
</reference>
<dbReference type="Proteomes" id="UP000736787">
    <property type="component" value="Unassembled WGS sequence"/>
</dbReference>
<organism evidence="2 3">
    <name type="scientific">Phytophthora cactorum</name>
    <dbReference type="NCBI Taxonomy" id="29920"/>
    <lineage>
        <taxon>Eukaryota</taxon>
        <taxon>Sar</taxon>
        <taxon>Stramenopiles</taxon>
        <taxon>Oomycota</taxon>
        <taxon>Peronosporomycetes</taxon>
        <taxon>Peronosporales</taxon>
        <taxon>Peronosporaceae</taxon>
        <taxon>Phytophthora</taxon>
    </lineage>
</organism>
<dbReference type="AlphaFoldDB" id="A0A8T1HA41"/>
<sequence length="271" mass="30059">MDSVVVEKGLTEQADGVQHLPIQIGHLLAGFQGEAVIVEAKGQCAFLALFASTTNHNSPQLKNNVGIVTGATELKMSIYALMMVNLRRDVELELIDPIEECAKHYWDRPLYTSSASAAAALYDHYDGYRKMAVDKHVPPTCWVGPNELRAMAQYLREPIFVFDTDESKDSHVQRYGYQQHHLADGTNLESRNVAALSDKEAQDYLKHCGSCTLCRHLYGCSSPHFSGSHVGYITKHMAAIGTNGPKCVLQRTTRSSFRGKVEIVSHHSQRG</sequence>
<dbReference type="Proteomes" id="UP000760860">
    <property type="component" value="Unassembled WGS sequence"/>
</dbReference>
<evidence type="ECO:0000313" key="3">
    <source>
        <dbReference type="Proteomes" id="UP000760860"/>
    </source>
</evidence>
<evidence type="ECO:0000313" key="2">
    <source>
        <dbReference type="EMBL" id="KAG3208909.1"/>
    </source>
</evidence>
<comment type="caution">
    <text evidence="2">The sequence shown here is derived from an EMBL/GenBank/DDBJ whole genome shotgun (WGS) entry which is preliminary data.</text>
</comment>
<name>A0A8T1HA41_9STRA</name>
<dbReference type="EMBL" id="RCMV01001372">
    <property type="protein sequence ID" value="KAG3208909.1"/>
    <property type="molecule type" value="Genomic_DNA"/>
</dbReference>
<dbReference type="EMBL" id="RCMK01001444">
    <property type="protein sequence ID" value="KAG2894125.1"/>
    <property type="molecule type" value="Genomic_DNA"/>
</dbReference>
<gene>
    <name evidence="1" type="ORF">PC117_g23558</name>
    <name evidence="2" type="ORF">PC129_g20074</name>
</gene>